<comment type="caution">
    <text evidence="1">The sequence shown here is derived from an EMBL/GenBank/DDBJ whole genome shotgun (WGS) entry which is preliminary data.</text>
</comment>
<evidence type="ECO:0000313" key="1">
    <source>
        <dbReference type="EMBL" id="OXU18643.1"/>
    </source>
</evidence>
<reference evidence="1 2" key="1">
    <citation type="journal article" date="2017" name="Curr. Biol.">
        <title>The Evolution of Venom by Co-option of Single-Copy Genes.</title>
        <authorList>
            <person name="Martinson E.O."/>
            <person name="Mrinalini"/>
            <person name="Kelkar Y.D."/>
            <person name="Chang C.H."/>
            <person name="Werren J.H."/>
        </authorList>
    </citation>
    <scope>NUCLEOTIDE SEQUENCE [LARGE SCALE GENOMIC DNA]</scope>
    <source>
        <strain evidence="1 2">Alberta</strain>
        <tissue evidence="1">Whole body</tissue>
    </source>
</reference>
<dbReference type="AlphaFoldDB" id="A0A232EJW6"/>
<dbReference type="EMBL" id="NNAY01003928">
    <property type="protein sequence ID" value="OXU18643.1"/>
    <property type="molecule type" value="Genomic_DNA"/>
</dbReference>
<keyword evidence="2" id="KW-1185">Reference proteome</keyword>
<organism evidence="1 2">
    <name type="scientific">Trichomalopsis sarcophagae</name>
    <dbReference type="NCBI Taxonomy" id="543379"/>
    <lineage>
        <taxon>Eukaryota</taxon>
        <taxon>Metazoa</taxon>
        <taxon>Ecdysozoa</taxon>
        <taxon>Arthropoda</taxon>
        <taxon>Hexapoda</taxon>
        <taxon>Insecta</taxon>
        <taxon>Pterygota</taxon>
        <taxon>Neoptera</taxon>
        <taxon>Endopterygota</taxon>
        <taxon>Hymenoptera</taxon>
        <taxon>Apocrita</taxon>
        <taxon>Proctotrupomorpha</taxon>
        <taxon>Chalcidoidea</taxon>
        <taxon>Pteromalidae</taxon>
        <taxon>Pteromalinae</taxon>
        <taxon>Trichomalopsis</taxon>
    </lineage>
</organism>
<sequence>MHRSTTWRTLIANSSPSLRCRRAVTVWERGPQLSSSSDRSFLLNGNLAAEEYRVTRRRDRQFHMCAKDKDIFCYVYGDFEVRKLRRQKSDESINI</sequence>
<protein>
    <submittedName>
        <fullName evidence="1">Uncharacterized protein</fullName>
    </submittedName>
</protein>
<dbReference type="Proteomes" id="UP000215335">
    <property type="component" value="Unassembled WGS sequence"/>
</dbReference>
<name>A0A232EJW6_9HYME</name>
<evidence type="ECO:0000313" key="2">
    <source>
        <dbReference type="Proteomes" id="UP000215335"/>
    </source>
</evidence>
<gene>
    <name evidence="1" type="ORF">TSAR_009782</name>
</gene>
<proteinExistence type="predicted"/>
<accession>A0A232EJW6</accession>